<gene>
    <name evidence="3" type="ORF">A5802_000649</name>
</gene>
<evidence type="ECO:0000259" key="2">
    <source>
        <dbReference type="Pfam" id="PF07553"/>
    </source>
</evidence>
<dbReference type="Pfam" id="PF07553">
    <property type="entry name" value="Lipoprotein_Ltp"/>
    <property type="match status" value="2"/>
</dbReference>
<dbReference type="RefSeq" id="WP_086334509.1">
    <property type="nucleotide sequence ID" value="NZ_NGMS01000001.1"/>
</dbReference>
<proteinExistence type="predicted"/>
<sequence>MGKKVMGSDGKMYKVKRPFYQRVWFWVLVVILIISFSGALGSSNNENASADKTTSETKQEDNVPTEYKTALRKAESYSKTMYMSKAGIYDQLTSEYGEKYSAEAAQYAIDNLQADYNANALKKAKDYQEQMAMSPEAIRDQLTSEHGEKFTAEEADYAIQNLNE</sequence>
<dbReference type="InterPro" id="IPR011434">
    <property type="entry name" value="Ltp-like_HTH"/>
</dbReference>
<accession>A0A242KY89</accession>
<dbReference type="Gene3D" id="1.10.10.10">
    <property type="entry name" value="Winged helix-like DNA-binding domain superfamily/Winged helix DNA-binding domain"/>
    <property type="match status" value="2"/>
</dbReference>
<dbReference type="AlphaFoldDB" id="A0A242KY89"/>
<evidence type="ECO:0000256" key="1">
    <source>
        <dbReference type="SAM" id="MobiDB-lite"/>
    </source>
</evidence>
<feature type="domain" description="Putative host cell surface-exposed lipoprotein Ltp-like HTH region" evidence="2">
    <location>
        <begin position="66"/>
        <end position="112"/>
    </location>
</feature>
<name>A0A242KY89_ENTMU</name>
<evidence type="ECO:0000313" key="3">
    <source>
        <dbReference type="EMBL" id="OTP26915.1"/>
    </source>
</evidence>
<dbReference type="EMBL" id="NGMS01000001">
    <property type="protein sequence ID" value="OTP26915.1"/>
    <property type="molecule type" value="Genomic_DNA"/>
</dbReference>
<dbReference type="Proteomes" id="UP000195024">
    <property type="component" value="Unassembled WGS sequence"/>
</dbReference>
<protein>
    <recommendedName>
        <fullName evidence="2">Putative host cell surface-exposed lipoprotein Ltp-like HTH region domain-containing protein</fullName>
    </recommendedName>
</protein>
<feature type="region of interest" description="Disordered" evidence="1">
    <location>
        <begin position="45"/>
        <end position="67"/>
    </location>
</feature>
<feature type="domain" description="Putative host cell surface-exposed lipoprotein Ltp-like HTH region" evidence="2">
    <location>
        <begin position="115"/>
        <end position="162"/>
    </location>
</feature>
<organism evidence="3 4">
    <name type="scientific">Enterococcus mundtii</name>
    <dbReference type="NCBI Taxonomy" id="53346"/>
    <lineage>
        <taxon>Bacteria</taxon>
        <taxon>Bacillati</taxon>
        <taxon>Bacillota</taxon>
        <taxon>Bacilli</taxon>
        <taxon>Lactobacillales</taxon>
        <taxon>Enterococcaceae</taxon>
        <taxon>Enterococcus</taxon>
    </lineage>
</organism>
<dbReference type="InterPro" id="IPR036388">
    <property type="entry name" value="WH-like_DNA-bd_sf"/>
</dbReference>
<reference evidence="3 4" key="1">
    <citation type="submission" date="2017-05" db="EMBL/GenBank/DDBJ databases">
        <title>The Genome Sequence of Enterococcus mundtii 6B1_DIV0119.</title>
        <authorList>
            <consortium name="The Broad Institute Genomics Platform"/>
            <consortium name="The Broad Institute Genomic Center for Infectious Diseases"/>
            <person name="Earl A."/>
            <person name="Manson A."/>
            <person name="Schwartman J."/>
            <person name="Gilmore M."/>
            <person name="Abouelleil A."/>
            <person name="Cao P."/>
            <person name="Chapman S."/>
            <person name="Cusick C."/>
            <person name="Shea T."/>
            <person name="Young S."/>
            <person name="Neafsey D."/>
            <person name="Nusbaum C."/>
            <person name="Birren B."/>
        </authorList>
    </citation>
    <scope>NUCLEOTIDE SEQUENCE [LARGE SCALE GENOMIC DNA]</scope>
    <source>
        <strain evidence="3 4">6B1_DIV0119</strain>
    </source>
</reference>
<evidence type="ECO:0000313" key="4">
    <source>
        <dbReference type="Proteomes" id="UP000195024"/>
    </source>
</evidence>
<comment type="caution">
    <text evidence="3">The sequence shown here is derived from an EMBL/GenBank/DDBJ whole genome shotgun (WGS) entry which is preliminary data.</text>
</comment>